<dbReference type="InterPro" id="IPR005312">
    <property type="entry name" value="DUF1759"/>
</dbReference>
<proteinExistence type="predicted"/>
<dbReference type="SUPFAM" id="SSF56672">
    <property type="entry name" value="DNA/RNA polymerases"/>
    <property type="match status" value="1"/>
</dbReference>
<keyword evidence="3" id="KW-1185">Reference proteome</keyword>
<dbReference type="PANTHER" id="PTHR47331">
    <property type="entry name" value="PHD-TYPE DOMAIN-CONTAINING PROTEIN"/>
    <property type="match status" value="1"/>
</dbReference>
<dbReference type="Gene3D" id="3.30.70.270">
    <property type="match status" value="1"/>
</dbReference>
<feature type="domain" description="DUF1758" evidence="2">
    <location>
        <begin position="493"/>
        <end position="632"/>
    </location>
</feature>
<name>A0A1I7V739_LOALO</name>
<dbReference type="PANTHER" id="PTHR47331:SF5">
    <property type="entry name" value="RIBONUCLEASE H"/>
    <property type="match status" value="1"/>
</dbReference>
<dbReference type="InterPro" id="IPR000477">
    <property type="entry name" value="RT_dom"/>
</dbReference>
<organism evidence="3 4">
    <name type="scientific">Loa loa</name>
    <name type="common">Eye worm</name>
    <name type="synonym">Filaria loa</name>
    <dbReference type="NCBI Taxonomy" id="7209"/>
    <lineage>
        <taxon>Eukaryota</taxon>
        <taxon>Metazoa</taxon>
        <taxon>Ecdysozoa</taxon>
        <taxon>Nematoda</taxon>
        <taxon>Chromadorea</taxon>
        <taxon>Rhabditida</taxon>
        <taxon>Spirurina</taxon>
        <taxon>Spiruromorpha</taxon>
        <taxon>Filarioidea</taxon>
        <taxon>Onchocercidae</taxon>
        <taxon>Loa</taxon>
    </lineage>
</organism>
<evidence type="ECO:0000259" key="2">
    <source>
        <dbReference type="Pfam" id="PF05585"/>
    </source>
</evidence>
<dbReference type="InterPro" id="IPR043502">
    <property type="entry name" value="DNA/RNA_pol_sf"/>
</dbReference>
<sequence>MSSNIIASIQPAKERLVNLLLEINSIELKSPEPDATIEQQEILYTMRNRTLEDKLRRIQLCIKTLQSINDDWLKYTRTITSTKKKEEEEKAFEVITMGETGIYQILQQGNEAIITLIMHKEDVEQKLIQLSKEKRKDVEVSNLPSTPNVHLPQLSLPTFNGDPRQWRQFWSSFNAAVHSQPIPEIQKLNYLYSCLNGNVLEVVLGYDIAPENYEIVRRLLREKYGDPSAATTILYKELRSIKRDEKEWVKMVEHIEKVIRQLEALGENMEHSSIEHWIEDKLPEWILDKVFEQKELDVTWSVSKLRNFLLKRVNRSERVKNCQKPNNQADSKLTTTKFVQKQRYSPVETSALSTIQSPQKVSQPTIKRRRPCVFCTRDHWDSECGVYSTVKARTNRLKILKKCLTCLKDSHTGEGCKVKKRCFYCKGSHNSALCDKKWLPSPTNTAYSGKKEQEIKEHSKTKECSTSTLTTRTSATTETLLLCREIKIFDPLQPQRQQNALALFDIGSQLSFITKKLSHQLRLFESDQQVMKIVPFGTENPNQCLTTFAQLNVRTPENEILPLNVNVVEILTKELQVVEVPTESQLQELTNYWEKPDILIGADYFFKFINLQNLKELYSGHMLVQSKVGPMIVGSGDIDKLCKDRIYPKEVTCAVNANLNSELEKFWKLEMIGIQEPPTADDEDQALTYYKRTILKENGRYEVRWPWKNSIQKLSDNYGLCIGRLKSLVTRLRNRSMLPAYHMTIMEQLNSGIIEEVSPNDEVGVIHYLPHHEVLILSKNTTKLRIVYDASAHQKEFKSLNDVLYRGPVMLPDLVGVLLRFRMIKIVITADVEKAFLQIGLQPEDRNSTRFLWLKEIEKEVNEENIKCYRFKRVPFGVISSPFLLAATLIHHLEDQTDTTAWEIKNRYVDNITLSADSTEDVLYKYEEIKGIFAEALMNVREFLSND</sequence>
<dbReference type="InterPro" id="IPR008737">
    <property type="entry name" value="DUF1758"/>
</dbReference>
<evidence type="ECO:0000259" key="1">
    <source>
        <dbReference type="Pfam" id="PF00078"/>
    </source>
</evidence>
<dbReference type="STRING" id="7209.A0A1I7V739"/>
<dbReference type="WBParaSite" id="EN70_10602">
    <property type="protein sequence ID" value="EN70_10602"/>
    <property type="gene ID" value="EN70_10602"/>
</dbReference>
<dbReference type="Pfam" id="PF05585">
    <property type="entry name" value="DUF1758"/>
    <property type="match status" value="1"/>
</dbReference>
<evidence type="ECO:0000313" key="4">
    <source>
        <dbReference type="WBParaSite" id="EN70_10602"/>
    </source>
</evidence>
<dbReference type="Gene3D" id="3.10.10.10">
    <property type="entry name" value="HIV Type 1 Reverse Transcriptase, subunit A, domain 1"/>
    <property type="match status" value="1"/>
</dbReference>
<dbReference type="Pfam" id="PF03564">
    <property type="entry name" value="DUF1759"/>
    <property type="match status" value="1"/>
</dbReference>
<dbReference type="Proteomes" id="UP000095285">
    <property type="component" value="Unassembled WGS sequence"/>
</dbReference>
<evidence type="ECO:0000313" key="3">
    <source>
        <dbReference type="Proteomes" id="UP000095285"/>
    </source>
</evidence>
<reference evidence="4" key="2">
    <citation type="submission" date="2016-11" db="UniProtKB">
        <authorList>
            <consortium name="WormBaseParasite"/>
        </authorList>
    </citation>
    <scope>IDENTIFICATION</scope>
</reference>
<accession>A0A1I7V739</accession>
<reference evidence="3" key="1">
    <citation type="submission" date="2012-04" db="EMBL/GenBank/DDBJ databases">
        <title>The Genome Sequence of Loa loa.</title>
        <authorList>
            <consortium name="The Broad Institute Genome Sequencing Platform"/>
            <consortium name="Broad Institute Genome Sequencing Center for Infectious Disease"/>
            <person name="Nutman T.B."/>
            <person name="Fink D.L."/>
            <person name="Russ C."/>
            <person name="Young S."/>
            <person name="Zeng Q."/>
            <person name="Gargeya S."/>
            <person name="Alvarado L."/>
            <person name="Berlin A."/>
            <person name="Chapman S.B."/>
            <person name="Chen Z."/>
            <person name="Freedman E."/>
            <person name="Gellesch M."/>
            <person name="Goldberg J."/>
            <person name="Griggs A."/>
            <person name="Gujja S."/>
            <person name="Heilman E.R."/>
            <person name="Heiman D."/>
            <person name="Howarth C."/>
            <person name="Mehta T."/>
            <person name="Neiman D."/>
            <person name="Pearson M."/>
            <person name="Roberts A."/>
            <person name="Saif S."/>
            <person name="Shea T."/>
            <person name="Shenoy N."/>
            <person name="Sisk P."/>
            <person name="Stolte C."/>
            <person name="Sykes S."/>
            <person name="White J."/>
            <person name="Yandava C."/>
            <person name="Haas B."/>
            <person name="Henn M.R."/>
            <person name="Nusbaum C."/>
            <person name="Birren B."/>
        </authorList>
    </citation>
    <scope>NUCLEOTIDE SEQUENCE [LARGE SCALE GENOMIC DNA]</scope>
</reference>
<dbReference type="Pfam" id="PF00078">
    <property type="entry name" value="RVT_1"/>
    <property type="match status" value="1"/>
</dbReference>
<feature type="domain" description="Reverse transcriptase" evidence="1">
    <location>
        <begin position="820"/>
        <end position="939"/>
    </location>
</feature>
<dbReference type="InterPro" id="IPR043128">
    <property type="entry name" value="Rev_trsase/Diguanyl_cyclase"/>
</dbReference>
<dbReference type="AlphaFoldDB" id="A0A1I7V739"/>
<protein>
    <submittedName>
        <fullName evidence="4">DUF1758 domain-containing protein</fullName>
    </submittedName>
</protein>